<dbReference type="EMBL" id="JAUSWL010000001">
    <property type="protein sequence ID" value="MDQ0541938.1"/>
    <property type="molecule type" value="Genomic_DNA"/>
</dbReference>
<evidence type="ECO:0000256" key="1">
    <source>
        <dbReference type="SAM" id="MobiDB-lite"/>
    </source>
</evidence>
<dbReference type="AlphaFoldDB" id="A0AAJ1TSW4"/>
<dbReference type="Pfam" id="PF11860">
    <property type="entry name" value="Muramidase"/>
    <property type="match status" value="1"/>
</dbReference>
<protein>
    <recommendedName>
        <fullName evidence="2">N-acetylmuramidase domain-containing protein</fullName>
    </recommendedName>
</protein>
<evidence type="ECO:0000259" key="2">
    <source>
        <dbReference type="Pfam" id="PF11860"/>
    </source>
</evidence>
<evidence type="ECO:0000313" key="3">
    <source>
        <dbReference type="EMBL" id="MDQ0541938.1"/>
    </source>
</evidence>
<feature type="region of interest" description="Disordered" evidence="1">
    <location>
        <begin position="240"/>
        <end position="261"/>
    </location>
</feature>
<reference evidence="3" key="1">
    <citation type="submission" date="2023-07" db="EMBL/GenBank/DDBJ databases">
        <title>Genomic Encyclopedia of Type Strains, Phase IV (KMG-IV): sequencing the most valuable type-strain genomes for metagenomic binning, comparative biology and taxonomic classification.</title>
        <authorList>
            <person name="Goeker M."/>
        </authorList>
    </citation>
    <scope>NUCLEOTIDE SEQUENCE</scope>
    <source>
        <strain evidence="3">DSM 19569</strain>
    </source>
</reference>
<dbReference type="RefSeq" id="WP_230366586.1">
    <property type="nucleotide sequence ID" value="NZ_JAJALK010000006.1"/>
</dbReference>
<accession>A0AAJ1TSW4</accession>
<evidence type="ECO:0000313" key="4">
    <source>
        <dbReference type="Proteomes" id="UP001223420"/>
    </source>
</evidence>
<sequence>MPTPAATAAAFARARASDFKGRAVRLADLDLPAAGHLIGVGEDELHAVLEVETAGGGFDKQGRPKMLFEPHVFYRNLVGSDRAHAVQIGIAYERWKAGGYPADSYPRLASALNINETAALKAASWGLGQILGENFVAAGYDSPQQMVVAFIDGGESEQLQAMVRFIKANHLDDELRAHNWAAFARGYNGASYAQHGYHTKLAAAFAKWSKIKDTPWSPPQDAVGKPVPIPPVSVAPLPPPVFAPAPRNSGSPALAAPAPAPTPAKPGFWAAALSRLRTAYPKKEG</sequence>
<name>A0AAJ1TSW4_9HYPH</name>
<comment type="caution">
    <text evidence="3">The sequence shown here is derived from an EMBL/GenBank/DDBJ whole genome shotgun (WGS) entry which is preliminary data.</text>
</comment>
<organism evidence="3 4">
    <name type="scientific">Methylobacterium brachiatum</name>
    <dbReference type="NCBI Taxonomy" id="269660"/>
    <lineage>
        <taxon>Bacteria</taxon>
        <taxon>Pseudomonadati</taxon>
        <taxon>Pseudomonadota</taxon>
        <taxon>Alphaproteobacteria</taxon>
        <taxon>Hyphomicrobiales</taxon>
        <taxon>Methylobacteriaceae</taxon>
        <taxon>Methylobacterium</taxon>
    </lineage>
</organism>
<dbReference type="InterPro" id="IPR024408">
    <property type="entry name" value="Muramidase"/>
</dbReference>
<gene>
    <name evidence="3" type="ORF">QO001_000846</name>
</gene>
<proteinExistence type="predicted"/>
<feature type="domain" description="N-acetylmuramidase" evidence="2">
    <location>
        <begin position="44"/>
        <end position="208"/>
    </location>
</feature>
<dbReference type="Proteomes" id="UP001223420">
    <property type="component" value="Unassembled WGS sequence"/>
</dbReference>